<dbReference type="FunFam" id="1.25.40.10:FF:000682">
    <property type="entry name" value="Pentatricopeptide repeat-containing protein At3g16610"/>
    <property type="match status" value="1"/>
</dbReference>
<dbReference type="EMBL" id="JBBNAG010000005">
    <property type="protein sequence ID" value="KAK9133310.1"/>
    <property type="molecule type" value="Genomic_DNA"/>
</dbReference>
<evidence type="ECO:0000256" key="4">
    <source>
        <dbReference type="ARBA" id="ARBA00022737"/>
    </source>
</evidence>
<dbReference type="PANTHER" id="PTHR47926">
    <property type="entry name" value="PENTATRICOPEPTIDE REPEAT-CONTAINING PROTEIN"/>
    <property type="match status" value="1"/>
</dbReference>
<keyword evidence="8" id="KW-1185">Reference proteome</keyword>
<dbReference type="NCBIfam" id="TIGR00756">
    <property type="entry name" value="PPR"/>
    <property type="match status" value="6"/>
</dbReference>
<evidence type="ECO:0000256" key="3">
    <source>
        <dbReference type="ARBA" id="ARBA00022640"/>
    </source>
</evidence>
<evidence type="ECO:0000256" key="5">
    <source>
        <dbReference type="ARBA" id="ARBA00022946"/>
    </source>
</evidence>
<dbReference type="PANTHER" id="PTHR47926:SF451">
    <property type="entry name" value="TETRATRICOPEPTIDE-LIKE HELICAL DOMAIN SUPERFAMILY"/>
    <property type="match status" value="1"/>
</dbReference>
<dbReference type="InterPro" id="IPR011990">
    <property type="entry name" value="TPR-like_helical_dom_sf"/>
</dbReference>
<dbReference type="FunFam" id="1.25.40.10:FF:000395">
    <property type="entry name" value="Pentatricopeptide repeat-containing protein chloroplastic"/>
    <property type="match status" value="1"/>
</dbReference>
<feature type="repeat" description="PPR" evidence="6">
    <location>
        <begin position="423"/>
        <end position="457"/>
    </location>
</feature>
<comment type="caution">
    <text evidence="7">The sequence shown here is derived from an EMBL/GenBank/DDBJ whole genome shotgun (WGS) entry which is preliminary data.</text>
</comment>
<proteinExistence type="predicted"/>
<dbReference type="Proteomes" id="UP001419268">
    <property type="component" value="Unassembled WGS sequence"/>
</dbReference>
<sequence length="744" mass="83140">MNNLKKHLSLHLKPHIHPPLFTSNSNNDLIHHFSASGDHLNVLLTYFSMLIHKTSPDLQTFPYLIKSCSSLRSLSTCFSVHQHCIVFGFSSNALIASSLVGVYSKLGESRYARQVFDAMPERSVVAWSAIIGCYSKLGDVNMAFSMCNQMRNKGVRPNSVTALGLLAGISQVGFVECVHACAIRSGFESDIVLMNCLLNVYGRCGSVEIARVFFEFMDHRDSVSWSSLVSCYTQNGCVEESVEILNRMRAEELEPDHQIFGSVVSVAGNETKLEVGRMAHGQIIRAGFENHVQVETTLMVMYLKCGEMDDALRTFNQITDRDVVSFTAMISGLVQNGRADEALNVFHQMRKQGVMPASTTIASALAACAQLNSLRHGTAMHGFIVRRRMDIYIPVQNSLVSMYAKCSRLEQSLNVFKRMPSKDVVTWNALLAAYAQNRNLYEAMCLLNEMKMARQRPDYITVVSLLQACASLGALLQGKWIHNFLLRHRVGPCISIDTALVDMYSKCGNIDDARKCFDLMPEKDLVSWSTIIAGYGSHGKGETALKMYNEFLQTGIQPNHVTFLAILSACSHAGLVSQGMRIFESIMQDYGHEPTVEHRACIVDLLSRAGRLEEAYDFVKRMFKQPSISVLGILLDACCSHRNADLADMVRRDIQLMKPVDAADYVQLAHSYASTCKWDGKGEALMQMRGLGLKKVPGWSSIEFHGAITTFLVDHSSHSQYEEIMSMLRLLRSEMQKTRTLQYQ</sequence>
<dbReference type="FunFam" id="1.25.40.10:FF:000158">
    <property type="entry name" value="pentatricopeptide repeat-containing protein At2g33680"/>
    <property type="match status" value="1"/>
</dbReference>
<dbReference type="InterPro" id="IPR002885">
    <property type="entry name" value="PPR_rpt"/>
</dbReference>
<dbReference type="SUPFAM" id="SSF48452">
    <property type="entry name" value="TPR-like"/>
    <property type="match status" value="1"/>
</dbReference>
<dbReference type="GO" id="GO:0003723">
    <property type="term" value="F:RNA binding"/>
    <property type="evidence" value="ECO:0007669"/>
    <property type="project" value="InterPro"/>
</dbReference>
<dbReference type="FunFam" id="1.25.40.10:FF:000381">
    <property type="entry name" value="Pentatricopeptide repeat-containing protein"/>
    <property type="match status" value="1"/>
</dbReference>
<organism evidence="7 8">
    <name type="scientific">Stephania cephalantha</name>
    <dbReference type="NCBI Taxonomy" id="152367"/>
    <lineage>
        <taxon>Eukaryota</taxon>
        <taxon>Viridiplantae</taxon>
        <taxon>Streptophyta</taxon>
        <taxon>Embryophyta</taxon>
        <taxon>Tracheophyta</taxon>
        <taxon>Spermatophyta</taxon>
        <taxon>Magnoliopsida</taxon>
        <taxon>Ranunculales</taxon>
        <taxon>Menispermaceae</taxon>
        <taxon>Menispermoideae</taxon>
        <taxon>Cissampelideae</taxon>
        <taxon>Stephania</taxon>
    </lineage>
</organism>
<dbReference type="GO" id="GO:0009451">
    <property type="term" value="P:RNA modification"/>
    <property type="evidence" value="ECO:0007669"/>
    <property type="project" value="InterPro"/>
</dbReference>
<feature type="repeat" description="PPR" evidence="6">
    <location>
        <begin position="123"/>
        <end position="157"/>
    </location>
</feature>
<dbReference type="Pfam" id="PF13041">
    <property type="entry name" value="PPR_2"/>
    <property type="match status" value="4"/>
</dbReference>
<protein>
    <recommendedName>
        <fullName evidence="9">Chlororespiratory reduction 21</fullName>
    </recommendedName>
</protein>
<evidence type="ECO:0000313" key="8">
    <source>
        <dbReference type="Proteomes" id="UP001419268"/>
    </source>
</evidence>
<feature type="repeat" description="PPR" evidence="6">
    <location>
        <begin position="322"/>
        <end position="356"/>
    </location>
</feature>
<keyword evidence="4" id="KW-0677">Repeat</keyword>
<comment type="subcellular location">
    <subcellularLocation>
        <location evidence="1">Plastid</location>
        <location evidence="1">Chloroplast</location>
    </subcellularLocation>
</comment>
<evidence type="ECO:0008006" key="9">
    <source>
        <dbReference type="Google" id="ProtNLM"/>
    </source>
</evidence>
<accession>A0AAP0JGQ1</accession>
<keyword evidence="2" id="KW-0150">Chloroplast</keyword>
<keyword evidence="5" id="KW-0809">Transit peptide</keyword>
<feature type="repeat" description="PPR" evidence="6">
    <location>
        <begin position="559"/>
        <end position="594"/>
    </location>
</feature>
<dbReference type="GO" id="GO:0099402">
    <property type="term" value="P:plant organ development"/>
    <property type="evidence" value="ECO:0007669"/>
    <property type="project" value="UniProtKB-ARBA"/>
</dbReference>
<dbReference type="Gene3D" id="1.25.40.10">
    <property type="entry name" value="Tetratricopeptide repeat domain"/>
    <property type="match status" value="5"/>
</dbReference>
<dbReference type="InterPro" id="IPR046960">
    <property type="entry name" value="PPR_At4g14850-like_plant"/>
</dbReference>
<dbReference type="GO" id="GO:0009507">
    <property type="term" value="C:chloroplast"/>
    <property type="evidence" value="ECO:0007669"/>
    <property type="project" value="UniProtKB-SubCell"/>
</dbReference>
<evidence type="ECO:0000256" key="6">
    <source>
        <dbReference type="PROSITE-ProRule" id="PRU00708"/>
    </source>
</evidence>
<evidence type="ECO:0000313" key="7">
    <source>
        <dbReference type="EMBL" id="KAK9133310.1"/>
    </source>
</evidence>
<dbReference type="PROSITE" id="PS51375">
    <property type="entry name" value="PPR"/>
    <property type="match status" value="6"/>
</dbReference>
<evidence type="ECO:0000256" key="2">
    <source>
        <dbReference type="ARBA" id="ARBA00022528"/>
    </source>
</evidence>
<feature type="repeat" description="PPR" evidence="6">
    <location>
        <begin position="524"/>
        <end position="558"/>
    </location>
</feature>
<evidence type="ECO:0000256" key="1">
    <source>
        <dbReference type="ARBA" id="ARBA00004229"/>
    </source>
</evidence>
<feature type="repeat" description="PPR" evidence="6">
    <location>
        <begin position="221"/>
        <end position="255"/>
    </location>
</feature>
<gene>
    <name evidence="7" type="ORF">Scep_012838</name>
</gene>
<dbReference type="Pfam" id="PF01535">
    <property type="entry name" value="PPR"/>
    <property type="match status" value="3"/>
</dbReference>
<reference evidence="7 8" key="1">
    <citation type="submission" date="2024-01" db="EMBL/GenBank/DDBJ databases">
        <title>Genome assemblies of Stephania.</title>
        <authorList>
            <person name="Yang L."/>
        </authorList>
    </citation>
    <scope>NUCLEOTIDE SEQUENCE [LARGE SCALE GENOMIC DNA]</scope>
    <source>
        <strain evidence="7">JXDWG</strain>
        <tissue evidence="7">Leaf</tissue>
    </source>
</reference>
<name>A0AAP0JGQ1_9MAGN</name>
<keyword evidence="3" id="KW-0934">Plastid</keyword>
<dbReference type="FunFam" id="1.25.40.10:FF:000073">
    <property type="entry name" value="Pentatricopeptide repeat-containing protein chloroplastic"/>
    <property type="match status" value="1"/>
</dbReference>
<dbReference type="AlphaFoldDB" id="A0AAP0JGQ1"/>